<keyword evidence="3" id="KW-1185">Reference proteome</keyword>
<feature type="region of interest" description="Disordered" evidence="1">
    <location>
        <begin position="61"/>
        <end position="89"/>
    </location>
</feature>
<comment type="caution">
    <text evidence="2">The sequence shown here is derived from an EMBL/GenBank/DDBJ whole genome shotgun (WGS) entry which is preliminary data.</text>
</comment>
<evidence type="ECO:0000256" key="1">
    <source>
        <dbReference type="SAM" id="MobiDB-lite"/>
    </source>
</evidence>
<sequence>MAFEPEVGHAGGQAAGRALSKQGDSGERAELLDTTNLDWAPTINLGHNKIKIVSLAVARNARDQKRNETKQKYDEITSSSTTQDSGVEEVIGGLQPISRDRGYNGEKNKCWWTNKSS</sequence>
<dbReference type="AlphaFoldDB" id="A0A2B4R656"/>
<protein>
    <submittedName>
        <fullName evidence="2">Uncharacterized protein</fullName>
    </submittedName>
</protein>
<organism evidence="2 3">
    <name type="scientific">Stylophora pistillata</name>
    <name type="common">Smooth cauliflower coral</name>
    <dbReference type="NCBI Taxonomy" id="50429"/>
    <lineage>
        <taxon>Eukaryota</taxon>
        <taxon>Metazoa</taxon>
        <taxon>Cnidaria</taxon>
        <taxon>Anthozoa</taxon>
        <taxon>Hexacorallia</taxon>
        <taxon>Scleractinia</taxon>
        <taxon>Astrocoeniina</taxon>
        <taxon>Pocilloporidae</taxon>
        <taxon>Stylophora</taxon>
    </lineage>
</organism>
<dbReference type="Proteomes" id="UP000225706">
    <property type="component" value="Unassembled WGS sequence"/>
</dbReference>
<evidence type="ECO:0000313" key="3">
    <source>
        <dbReference type="Proteomes" id="UP000225706"/>
    </source>
</evidence>
<evidence type="ECO:0000313" key="2">
    <source>
        <dbReference type="EMBL" id="PFX11712.1"/>
    </source>
</evidence>
<feature type="compositionally biased region" description="Polar residues" evidence="1">
    <location>
        <begin position="76"/>
        <end position="85"/>
    </location>
</feature>
<dbReference type="EMBL" id="LSMT01001983">
    <property type="protein sequence ID" value="PFX11712.1"/>
    <property type="molecule type" value="Genomic_DNA"/>
</dbReference>
<proteinExistence type="predicted"/>
<accession>A0A2B4R656</accession>
<reference evidence="3" key="1">
    <citation type="journal article" date="2017" name="bioRxiv">
        <title>Comparative analysis of the genomes of Stylophora pistillata and Acropora digitifera provides evidence for extensive differences between species of corals.</title>
        <authorList>
            <person name="Voolstra C.R."/>
            <person name="Li Y."/>
            <person name="Liew Y.J."/>
            <person name="Baumgarten S."/>
            <person name="Zoccola D."/>
            <person name="Flot J.-F."/>
            <person name="Tambutte S."/>
            <person name="Allemand D."/>
            <person name="Aranda M."/>
        </authorList>
    </citation>
    <scope>NUCLEOTIDE SEQUENCE [LARGE SCALE GENOMIC DNA]</scope>
</reference>
<feature type="compositionally biased region" description="Basic and acidic residues" evidence="1">
    <location>
        <begin position="61"/>
        <end position="75"/>
    </location>
</feature>
<feature type="region of interest" description="Disordered" evidence="1">
    <location>
        <begin position="1"/>
        <end position="27"/>
    </location>
</feature>
<gene>
    <name evidence="2" type="ORF">AWC38_SpisGene24458</name>
</gene>
<name>A0A2B4R656_STYPI</name>